<gene>
    <name evidence="2" type="ORF">rosag_19150</name>
</gene>
<dbReference type="EMBL" id="BRXS01000003">
    <property type="protein sequence ID" value="GLC25402.1"/>
    <property type="molecule type" value="Genomic_DNA"/>
</dbReference>
<reference evidence="2" key="1">
    <citation type="submission" date="2022-08" db="EMBL/GenBank/DDBJ databases">
        <title>Draft genome sequencing of Roseisolibacter agri AW1220.</title>
        <authorList>
            <person name="Tobiishi Y."/>
            <person name="Tonouchi A."/>
        </authorList>
    </citation>
    <scope>NUCLEOTIDE SEQUENCE</scope>
    <source>
        <strain evidence="2">AW1220</strain>
    </source>
</reference>
<dbReference type="Gene3D" id="3.10.450.40">
    <property type="match status" value="1"/>
</dbReference>
<accession>A0AA37Q659</accession>
<feature type="domain" description="PepSY" evidence="1">
    <location>
        <begin position="61"/>
        <end position="120"/>
    </location>
</feature>
<proteinExistence type="predicted"/>
<dbReference type="Pfam" id="PF03413">
    <property type="entry name" value="PepSY"/>
    <property type="match status" value="1"/>
</dbReference>
<keyword evidence="3" id="KW-1185">Reference proteome</keyword>
<dbReference type="AlphaFoldDB" id="A0AA37Q659"/>
<organism evidence="2 3">
    <name type="scientific">Roseisolibacter agri</name>
    <dbReference type="NCBI Taxonomy" id="2014610"/>
    <lineage>
        <taxon>Bacteria</taxon>
        <taxon>Pseudomonadati</taxon>
        <taxon>Gemmatimonadota</taxon>
        <taxon>Gemmatimonadia</taxon>
        <taxon>Gemmatimonadales</taxon>
        <taxon>Gemmatimonadaceae</taxon>
        <taxon>Roseisolibacter</taxon>
    </lineage>
</organism>
<dbReference type="RefSeq" id="WP_284349857.1">
    <property type="nucleotide sequence ID" value="NZ_BRXS01000003.1"/>
</dbReference>
<evidence type="ECO:0000313" key="2">
    <source>
        <dbReference type="EMBL" id="GLC25402.1"/>
    </source>
</evidence>
<name>A0AA37Q659_9BACT</name>
<comment type="caution">
    <text evidence="2">The sequence shown here is derived from an EMBL/GenBank/DDBJ whole genome shotgun (WGS) entry which is preliminary data.</text>
</comment>
<dbReference type="PROSITE" id="PS51257">
    <property type="entry name" value="PROKAR_LIPOPROTEIN"/>
    <property type="match status" value="1"/>
</dbReference>
<evidence type="ECO:0000313" key="3">
    <source>
        <dbReference type="Proteomes" id="UP001161325"/>
    </source>
</evidence>
<dbReference type="InterPro" id="IPR025711">
    <property type="entry name" value="PepSY"/>
</dbReference>
<protein>
    <recommendedName>
        <fullName evidence="1">PepSY domain-containing protein</fullName>
    </recommendedName>
</protein>
<sequence>MRIDRRTVAGAGIAVLLVVGCADGEPAATAAPATQRAAAREASGAIALREDTPGLLARATVSEATARAAALARVPGGQVLEAELEEEDGVLLFAYDIRTADGRTVMDVEVDAATGRVLRVVRDDDDARKDDVRDRG</sequence>
<dbReference type="Proteomes" id="UP001161325">
    <property type="component" value="Unassembled WGS sequence"/>
</dbReference>
<evidence type="ECO:0000259" key="1">
    <source>
        <dbReference type="Pfam" id="PF03413"/>
    </source>
</evidence>